<gene>
    <name evidence="3" type="ORF">TI39_contig321g00007</name>
</gene>
<feature type="region of interest" description="Disordered" evidence="1">
    <location>
        <begin position="144"/>
        <end position="247"/>
    </location>
</feature>
<comment type="caution">
    <text evidence="3">The sequence shown here is derived from an EMBL/GenBank/DDBJ whole genome shotgun (WGS) entry which is preliminary data.</text>
</comment>
<dbReference type="EMBL" id="LAFY01000313">
    <property type="protein sequence ID" value="KJY00611.1"/>
    <property type="molecule type" value="Genomic_DNA"/>
</dbReference>
<dbReference type="Proteomes" id="UP000033647">
    <property type="component" value="Unassembled WGS sequence"/>
</dbReference>
<protein>
    <recommendedName>
        <fullName evidence="2">DUF4048 domain-containing protein</fullName>
    </recommendedName>
</protein>
<dbReference type="Pfam" id="PF13257">
    <property type="entry name" value="DUF4048"/>
    <property type="match status" value="1"/>
</dbReference>
<feature type="domain" description="DUF4048" evidence="2">
    <location>
        <begin position="213"/>
        <end position="444"/>
    </location>
</feature>
<feature type="region of interest" description="Disordered" evidence="1">
    <location>
        <begin position="1"/>
        <end position="107"/>
    </location>
</feature>
<feature type="compositionally biased region" description="Polar residues" evidence="1">
    <location>
        <begin position="445"/>
        <end position="471"/>
    </location>
</feature>
<feature type="region of interest" description="Disordered" evidence="1">
    <location>
        <begin position="328"/>
        <end position="489"/>
    </location>
</feature>
<feature type="region of interest" description="Disordered" evidence="1">
    <location>
        <begin position="505"/>
        <end position="525"/>
    </location>
</feature>
<keyword evidence="4" id="KW-1185">Reference proteome</keyword>
<feature type="compositionally biased region" description="Polar residues" evidence="1">
    <location>
        <begin position="31"/>
        <end position="58"/>
    </location>
</feature>
<evidence type="ECO:0000256" key="1">
    <source>
        <dbReference type="SAM" id="MobiDB-lite"/>
    </source>
</evidence>
<name>A0A0F4GWM9_9PEZI</name>
<feature type="compositionally biased region" description="Polar residues" evidence="1">
    <location>
        <begin position="216"/>
        <end position="233"/>
    </location>
</feature>
<proteinExistence type="predicted"/>
<evidence type="ECO:0000313" key="4">
    <source>
        <dbReference type="Proteomes" id="UP000033647"/>
    </source>
</evidence>
<feature type="compositionally biased region" description="Basic and acidic residues" evidence="1">
    <location>
        <begin position="146"/>
        <end position="159"/>
    </location>
</feature>
<accession>A0A0F4GWM9</accession>
<dbReference type="OrthoDB" id="4097086at2759"/>
<dbReference type="InterPro" id="IPR025122">
    <property type="entry name" value="DUF4048"/>
</dbReference>
<feature type="compositionally biased region" description="Basic residues" evidence="1">
    <location>
        <begin position="406"/>
        <end position="416"/>
    </location>
</feature>
<organism evidence="3 4">
    <name type="scientific">Zymoseptoria brevis</name>
    <dbReference type="NCBI Taxonomy" id="1047168"/>
    <lineage>
        <taxon>Eukaryota</taxon>
        <taxon>Fungi</taxon>
        <taxon>Dikarya</taxon>
        <taxon>Ascomycota</taxon>
        <taxon>Pezizomycotina</taxon>
        <taxon>Dothideomycetes</taxon>
        <taxon>Dothideomycetidae</taxon>
        <taxon>Mycosphaerellales</taxon>
        <taxon>Mycosphaerellaceae</taxon>
        <taxon>Zymoseptoria</taxon>
    </lineage>
</organism>
<reference evidence="3 4" key="1">
    <citation type="submission" date="2015-03" db="EMBL/GenBank/DDBJ databases">
        <title>RNA-seq based gene annotation and comparative genomics of four Zymoseptoria species reveal species-specific pathogenicity related genes and transposable element activity.</title>
        <authorList>
            <person name="Grandaubert J."/>
            <person name="Bhattacharyya A."/>
            <person name="Stukenbrock E.H."/>
        </authorList>
    </citation>
    <scope>NUCLEOTIDE SEQUENCE [LARGE SCALE GENOMIC DNA]</scope>
    <source>
        <strain evidence="3 4">Zb18110</strain>
    </source>
</reference>
<dbReference type="AlphaFoldDB" id="A0A0F4GWM9"/>
<evidence type="ECO:0000259" key="2">
    <source>
        <dbReference type="Pfam" id="PF13257"/>
    </source>
</evidence>
<evidence type="ECO:0000313" key="3">
    <source>
        <dbReference type="EMBL" id="KJY00611.1"/>
    </source>
</evidence>
<sequence length="547" mass="59701">MSDPTKTDIPIETSNGQDGTRPIDTPMKDQSPASPAQSVGSNGRASFQSHARTISNVSGPLASGRPNRYSVHFPVTPAGADGTPRRSISPLRDRAPASEDVPVEASVPSDGNFLQSIAAAERKVLEMREELHRAEADLNQLKRQWTRHEAQKKREDARRSTKMQPLQTSLPVADREEDSDGSSAWMQHEMERRKALLSGSRTSNRTVLPGQRHTRTLSLLSPTRDNTMASPTAASRPPLQKDSVKTGDWQDLDRIVQAARNVPLPRASTISDFGDSADKALQASLNLNLMENNIDQEALLRTGKKMAATFKDGLWTFWEDLRQATVGEDATQPSAVPRKKGSTQTLKTTKKQNSRESSRGSTIGKTSADRSQKSPTRKQSDAGLPDLVNPSFWAEHGLATDATPVPKKKKSTKRIVRSPSVERPKSVATSDPWDTWDDSPDLSRYGSSVTSDSNTLPSTVAASPRTSTSNDLLEPQKKDSLPWPVMRKSSGLTTLRRTASNLMKDWETSSGKTSPTEELAGQSDYLGASAEAQAYGANSTTGKMYRD</sequence>